<protein>
    <recommendedName>
        <fullName evidence="11">Lipoprotein LprI</fullName>
    </recommendedName>
</protein>
<keyword evidence="10" id="KW-1185">Reference proteome</keyword>
<feature type="compositionally biased region" description="Low complexity" evidence="5">
    <location>
        <begin position="27"/>
        <end position="39"/>
    </location>
</feature>
<evidence type="ECO:0000259" key="7">
    <source>
        <dbReference type="Pfam" id="PF07007"/>
    </source>
</evidence>
<dbReference type="InterPro" id="IPR052755">
    <property type="entry name" value="Lysozyme_Inhibitor_LprI"/>
</dbReference>
<dbReference type="PANTHER" id="PTHR37549">
    <property type="entry name" value="LIPOPROTEIN LPRI"/>
    <property type="match status" value="1"/>
</dbReference>
<evidence type="ECO:0000256" key="6">
    <source>
        <dbReference type="SAM" id="SignalP"/>
    </source>
</evidence>
<dbReference type="PROSITE" id="PS51257">
    <property type="entry name" value="PROKAR_LIPOPROTEIN"/>
    <property type="match status" value="1"/>
</dbReference>
<dbReference type="Gene3D" id="2.40.128.200">
    <property type="match status" value="1"/>
</dbReference>
<dbReference type="Proteomes" id="UP000193387">
    <property type="component" value="Unassembled WGS sequence"/>
</dbReference>
<dbReference type="Pfam" id="PF09864">
    <property type="entry name" value="MliC"/>
    <property type="match status" value="1"/>
</dbReference>
<feature type="domain" description="Lysozyme inhibitor LprI-like N-terminal" evidence="7">
    <location>
        <begin position="49"/>
        <end position="126"/>
    </location>
</feature>
<keyword evidence="3" id="KW-0564">Palmitate</keyword>
<dbReference type="EMBL" id="LQPR01000003">
    <property type="protein sequence ID" value="ORW75156.1"/>
    <property type="molecule type" value="Genomic_DNA"/>
</dbReference>
<feature type="chain" id="PRO_5042505973" description="Lipoprotein LprI" evidence="6">
    <location>
        <begin position="21"/>
        <end position="213"/>
    </location>
</feature>
<evidence type="ECO:0000256" key="5">
    <source>
        <dbReference type="SAM" id="MobiDB-lite"/>
    </source>
</evidence>
<feature type="domain" description="C-type lysozyme inhibitor" evidence="8">
    <location>
        <begin position="141"/>
        <end position="206"/>
    </location>
</feature>
<evidence type="ECO:0000313" key="9">
    <source>
        <dbReference type="EMBL" id="ORW75156.1"/>
    </source>
</evidence>
<dbReference type="SUPFAM" id="SSF141488">
    <property type="entry name" value="YdhA-like"/>
    <property type="match status" value="1"/>
</dbReference>
<dbReference type="Pfam" id="PF07007">
    <property type="entry name" value="LprI"/>
    <property type="match status" value="1"/>
</dbReference>
<dbReference type="RefSeq" id="WP_085253704.1">
    <property type="nucleotide sequence ID" value="NZ_AP022573.1"/>
</dbReference>
<gene>
    <name evidence="9" type="ORF">AWC23_02980</name>
</gene>
<dbReference type="GO" id="GO:0005576">
    <property type="term" value="C:extracellular region"/>
    <property type="evidence" value="ECO:0007669"/>
    <property type="project" value="TreeGrafter"/>
</dbReference>
<feature type="region of interest" description="Disordered" evidence="5">
    <location>
        <begin position="20"/>
        <end position="39"/>
    </location>
</feature>
<evidence type="ECO:0000313" key="10">
    <source>
        <dbReference type="Proteomes" id="UP000193387"/>
    </source>
</evidence>
<dbReference type="InterPro" id="IPR018660">
    <property type="entry name" value="MliC"/>
</dbReference>
<evidence type="ECO:0000256" key="3">
    <source>
        <dbReference type="ARBA" id="ARBA00023139"/>
    </source>
</evidence>
<keyword evidence="1 6" id="KW-0732">Signal</keyword>
<name>A0AAJ3NTD7_9MYCO</name>
<proteinExistence type="predicted"/>
<evidence type="ECO:0000256" key="4">
    <source>
        <dbReference type="ARBA" id="ARBA00023288"/>
    </source>
</evidence>
<dbReference type="PANTHER" id="PTHR37549:SF1">
    <property type="entry name" value="LIPOPROTEIN LPRI"/>
    <property type="match status" value="1"/>
</dbReference>
<evidence type="ECO:0000259" key="8">
    <source>
        <dbReference type="Pfam" id="PF09864"/>
    </source>
</evidence>
<evidence type="ECO:0000256" key="2">
    <source>
        <dbReference type="ARBA" id="ARBA00023136"/>
    </source>
</evidence>
<evidence type="ECO:0000256" key="1">
    <source>
        <dbReference type="ARBA" id="ARBA00022729"/>
    </source>
</evidence>
<dbReference type="InterPro" id="IPR009739">
    <property type="entry name" value="LprI-like_N"/>
</dbReference>
<evidence type="ECO:0008006" key="11">
    <source>
        <dbReference type="Google" id="ProtNLM"/>
    </source>
</evidence>
<keyword evidence="4" id="KW-0449">Lipoprotein</keyword>
<reference evidence="9 10" key="1">
    <citation type="submission" date="2016-01" db="EMBL/GenBank/DDBJ databases">
        <title>The new phylogeny of the genus Mycobacterium.</title>
        <authorList>
            <person name="Tarcisio F."/>
            <person name="Conor M."/>
            <person name="Antonella G."/>
            <person name="Elisabetta G."/>
            <person name="Giulia F.S."/>
            <person name="Sara T."/>
            <person name="Anna F."/>
            <person name="Clotilde B."/>
            <person name="Roberto B."/>
            <person name="Veronica D.S."/>
            <person name="Fabio R."/>
            <person name="Monica P."/>
            <person name="Olivier J."/>
            <person name="Enrico T."/>
            <person name="Nicola S."/>
        </authorList>
    </citation>
    <scope>NUCLEOTIDE SEQUENCE [LARGE SCALE GENOMIC DNA]</scope>
    <source>
        <strain evidence="9 10">DSM 44616</strain>
    </source>
</reference>
<feature type="signal peptide" evidence="6">
    <location>
        <begin position="1"/>
        <end position="20"/>
    </location>
</feature>
<accession>A0AAJ3NTD7</accession>
<dbReference type="InterPro" id="IPR036328">
    <property type="entry name" value="MliC_sf"/>
</dbReference>
<keyword evidence="2" id="KW-0472">Membrane</keyword>
<dbReference type="AlphaFoldDB" id="A0AAJ3NTD7"/>
<organism evidence="9 10">
    <name type="scientific">Mycobacterium saskatchewanense</name>
    <dbReference type="NCBI Taxonomy" id="220927"/>
    <lineage>
        <taxon>Bacteria</taxon>
        <taxon>Bacillati</taxon>
        <taxon>Actinomycetota</taxon>
        <taxon>Actinomycetes</taxon>
        <taxon>Mycobacteriales</taxon>
        <taxon>Mycobacteriaceae</taxon>
        <taxon>Mycobacterium</taxon>
        <taxon>Mycobacterium simiae complex</taxon>
    </lineage>
</organism>
<comment type="caution">
    <text evidence="9">The sequence shown here is derived from an EMBL/GenBank/DDBJ whole genome shotgun (WGS) entry which is preliminary data.</text>
</comment>
<sequence length="213" mass="22068">MRLVVAFVAGLLLCACGSKTPPPPSNSGTQATSTPATSTPVAAAGTFDCAKPANPAQQVVCNDPQLTGLDHRVQTAYQQALARPGADAAALNAAQAAWATTRDGCGGSADARPCLEEAYQTRLVQLAIADPATAAPPVVTYNCPAGSGPLTAQFYNQFDPQTAVLNWKGSQEILFIRPAASGAHYGNRGADFWEHQGDVNVELGGTKFVCHTQ</sequence>
<dbReference type="Gene3D" id="1.20.1270.180">
    <property type="match status" value="1"/>
</dbReference>